<sequence>MTPANNWALYEAHSSFVLGFHGCRKLVAKNLISGKSPKFEESKNGHDWLGPGMYFWENSPERALNWATDRYGAEDAAIVGAIIDLRLCLNLFDFAALSTLKDAYNGLKTAYTNAGLELPLNTGGPDKGKRALDDLVFRFLDQFREDNKLDKYDSIRGLFVEGKELYPGAGFRAKDHIQICIRNPHCIKGYFNPIAI</sequence>
<accession>A0A6M3K1H9</accession>
<name>A0A6M3K1H9_9ZZZZ</name>
<dbReference type="SUPFAM" id="SSF56399">
    <property type="entry name" value="ADP-ribosylation"/>
    <property type="match status" value="1"/>
</dbReference>
<reference evidence="1" key="1">
    <citation type="submission" date="2020-03" db="EMBL/GenBank/DDBJ databases">
        <title>The deep terrestrial virosphere.</title>
        <authorList>
            <person name="Holmfeldt K."/>
            <person name="Nilsson E."/>
            <person name="Simone D."/>
            <person name="Lopez-Fernandez M."/>
            <person name="Wu X."/>
            <person name="de Brujin I."/>
            <person name="Lundin D."/>
            <person name="Andersson A."/>
            <person name="Bertilsson S."/>
            <person name="Dopson M."/>
        </authorList>
    </citation>
    <scope>NUCLEOTIDE SEQUENCE</scope>
    <source>
        <strain evidence="1">MM415A01860</strain>
    </source>
</reference>
<gene>
    <name evidence="1" type="ORF">MM415A01860_0004</name>
</gene>
<evidence type="ECO:0008006" key="2">
    <source>
        <dbReference type="Google" id="ProtNLM"/>
    </source>
</evidence>
<proteinExistence type="predicted"/>
<evidence type="ECO:0000313" key="1">
    <source>
        <dbReference type="EMBL" id="QJA75182.1"/>
    </source>
</evidence>
<protein>
    <recommendedName>
        <fullName evidence="2">DUF3990 domain-containing protein</fullName>
    </recommendedName>
</protein>
<organism evidence="1">
    <name type="scientific">viral metagenome</name>
    <dbReference type="NCBI Taxonomy" id="1070528"/>
    <lineage>
        <taxon>unclassified sequences</taxon>
        <taxon>metagenomes</taxon>
        <taxon>organismal metagenomes</taxon>
    </lineage>
</organism>
<dbReference type="EMBL" id="MT142146">
    <property type="protein sequence ID" value="QJA75182.1"/>
    <property type="molecule type" value="Genomic_DNA"/>
</dbReference>
<dbReference type="AlphaFoldDB" id="A0A6M3K1H9"/>